<feature type="transmembrane region" description="Helical" evidence="1">
    <location>
        <begin position="198"/>
        <end position="213"/>
    </location>
</feature>
<keyword evidence="1" id="KW-0472">Membrane</keyword>
<gene>
    <name evidence="2" type="ORF">AMPC_05360</name>
</gene>
<feature type="transmembrane region" description="Helical" evidence="1">
    <location>
        <begin position="445"/>
        <end position="468"/>
    </location>
</feature>
<feature type="transmembrane region" description="Helical" evidence="1">
    <location>
        <begin position="88"/>
        <end position="113"/>
    </location>
</feature>
<sequence length="787" mass="80361">MRESRGRFGLVLAGLAGLAAVAYARVLFLGETFVQRDALTYLLPSRAELAAALRAGRLPEWTDGVGLGAPFAANPIHGVTYPPAWLSAVLPVSFGADLGIVLHLLFGAAGVAVLARRLGAGARGALFGGAAFLTCGYVASMPANNNAQLLAWTPWVGAGAAALAAACDGGGRRERVRAGLLLAAALAGQLAVGEPAHVVTSGLLALGVLLALSRRRGRGRAVVHLALSGAAALPLAAASLLPLLALVAWSDRAGGLKGIMVGGWSLPPARLLELVWPGALGDASLPRNLARVVADASGGGGGGVPGPTWAATVHLGIPVLLLGAAGAWRPGRRALAALALAFVLLALGRYAPVHGLLRAVFPPERLARYPEKHLLGALVLWTALAGAGFDEVFRPGARRLLRPALAGLALSAAWLVGLALGGDALAAALAPAAAALVPPLDVAGAIRFALLAGSVSTLLLAVFVGALALREDARLGPLAPALAAAAAIGGLVWNGRAFAPTAPRALAWEPPAALAPALAAVAPGRPRPRVYLGYSRLDPADFGSGERLARAFVQRAYTNLPALHGLACLPGADSAFSGPYASFIDGHRSISMRRFAALFGVPWVLLDRDMAATTPWPAVGESEVGTVLLDAGPVRPRAFVAPRWRTAPLEEALAELAAPGRDADPGRVVRVGGGGEAAPAAGAERAPLTPCEVTVRRPEEVELACDAPYGGQAVLLEETAPGWSAAVDGAPAAIARADGLFRSVAVGPGPHRVTFRYRTPWLRAGIAVALAAWAAWGLALWRTRARR</sequence>
<dbReference type="InterPro" id="IPR018580">
    <property type="entry name" value="Uncharacterised_YfhO"/>
</dbReference>
<accession>A0ABM7X6I0</accession>
<evidence type="ECO:0008006" key="4">
    <source>
        <dbReference type="Google" id="ProtNLM"/>
    </source>
</evidence>
<feature type="transmembrane region" description="Helical" evidence="1">
    <location>
        <begin position="125"/>
        <end position="143"/>
    </location>
</feature>
<dbReference type="EMBL" id="AP025592">
    <property type="protein sequence ID" value="BDG07423.1"/>
    <property type="molecule type" value="Genomic_DNA"/>
</dbReference>
<feature type="transmembrane region" description="Helical" evidence="1">
    <location>
        <begin position="373"/>
        <end position="393"/>
    </location>
</feature>
<proteinExistence type="predicted"/>
<keyword evidence="1" id="KW-0812">Transmembrane</keyword>
<dbReference type="PANTHER" id="PTHR38454:SF1">
    <property type="entry name" value="INTEGRAL MEMBRANE PROTEIN"/>
    <property type="match status" value="1"/>
</dbReference>
<feature type="transmembrane region" description="Helical" evidence="1">
    <location>
        <begin position="335"/>
        <end position="353"/>
    </location>
</feature>
<dbReference type="Proteomes" id="UP001162734">
    <property type="component" value="Chromosome"/>
</dbReference>
<feature type="transmembrane region" description="Helical" evidence="1">
    <location>
        <begin position="475"/>
        <end position="493"/>
    </location>
</feature>
<organism evidence="2 3">
    <name type="scientific">Anaeromyxobacter paludicola</name>
    <dbReference type="NCBI Taxonomy" id="2918171"/>
    <lineage>
        <taxon>Bacteria</taxon>
        <taxon>Pseudomonadati</taxon>
        <taxon>Myxococcota</taxon>
        <taxon>Myxococcia</taxon>
        <taxon>Myxococcales</taxon>
        <taxon>Cystobacterineae</taxon>
        <taxon>Anaeromyxobacteraceae</taxon>
        <taxon>Anaeromyxobacter</taxon>
    </lineage>
</organism>
<evidence type="ECO:0000313" key="3">
    <source>
        <dbReference type="Proteomes" id="UP001162734"/>
    </source>
</evidence>
<name>A0ABM7X6I0_9BACT</name>
<feature type="transmembrane region" description="Helical" evidence="1">
    <location>
        <begin position="309"/>
        <end position="328"/>
    </location>
</feature>
<keyword evidence="1" id="KW-1133">Transmembrane helix</keyword>
<reference evidence="3" key="1">
    <citation type="journal article" date="2022" name="Int. J. Syst. Evol. Microbiol.">
        <title>Anaeromyxobacter oryzae sp. nov., Anaeromyxobacter diazotrophicus sp. nov. and Anaeromyxobacter paludicola sp. nov., isolated from paddy soils.</title>
        <authorList>
            <person name="Itoh H."/>
            <person name="Xu Z."/>
            <person name="Mise K."/>
            <person name="Masuda Y."/>
            <person name="Ushijima N."/>
            <person name="Hayakawa C."/>
            <person name="Shiratori Y."/>
            <person name="Senoo K."/>
        </authorList>
    </citation>
    <scope>NUCLEOTIDE SEQUENCE [LARGE SCALE GENOMIC DNA]</scope>
    <source>
        <strain evidence="3">Red630</strain>
    </source>
</reference>
<evidence type="ECO:0000256" key="1">
    <source>
        <dbReference type="SAM" id="Phobius"/>
    </source>
</evidence>
<dbReference type="PANTHER" id="PTHR38454">
    <property type="entry name" value="INTEGRAL MEMBRANE PROTEIN-RELATED"/>
    <property type="match status" value="1"/>
</dbReference>
<feature type="transmembrane region" description="Helical" evidence="1">
    <location>
        <begin position="761"/>
        <end position="781"/>
    </location>
</feature>
<protein>
    <recommendedName>
        <fullName evidence="4">YfhO family protein</fullName>
    </recommendedName>
</protein>
<keyword evidence="3" id="KW-1185">Reference proteome</keyword>
<feature type="transmembrane region" description="Helical" evidence="1">
    <location>
        <begin position="225"/>
        <end position="249"/>
    </location>
</feature>
<evidence type="ECO:0000313" key="2">
    <source>
        <dbReference type="EMBL" id="BDG07423.1"/>
    </source>
</evidence>
<feature type="transmembrane region" description="Helical" evidence="1">
    <location>
        <begin position="405"/>
        <end position="433"/>
    </location>
</feature>
<dbReference type="RefSeq" id="WP_248344155.1">
    <property type="nucleotide sequence ID" value="NZ_AP025592.1"/>
</dbReference>